<evidence type="ECO:0000256" key="1">
    <source>
        <dbReference type="SAM" id="MobiDB-lite"/>
    </source>
</evidence>
<feature type="compositionally biased region" description="Basic and acidic residues" evidence="1">
    <location>
        <begin position="58"/>
        <end position="75"/>
    </location>
</feature>
<organism evidence="2">
    <name type="scientific">Poeciliopsis prolifica</name>
    <name type="common">blackstripe livebearer</name>
    <dbReference type="NCBI Taxonomy" id="188132"/>
    <lineage>
        <taxon>Eukaryota</taxon>
        <taxon>Metazoa</taxon>
        <taxon>Chordata</taxon>
        <taxon>Craniata</taxon>
        <taxon>Vertebrata</taxon>
        <taxon>Euteleostomi</taxon>
        <taxon>Actinopterygii</taxon>
        <taxon>Neopterygii</taxon>
        <taxon>Teleostei</taxon>
        <taxon>Neoteleostei</taxon>
        <taxon>Acanthomorphata</taxon>
        <taxon>Ovalentaria</taxon>
        <taxon>Atherinomorphae</taxon>
        <taxon>Cyprinodontiformes</taxon>
        <taxon>Poeciliidae</taxon>
        <taxon>Poeciliinae</taxon>
        <taxon>Poeciliopsis</taxon>
    </lineage>
</organism>
<protein>
    <submittedName>
        <fullName evidence="2">PPUP9484</fullName>
    </submittedName>
</protein>
<dbReference type="AlphaFoldDB" id="A0A0S7EQF9"/>
<feature type="region of interest" description="Disordered" evidence="1">
    <location>
        <begin position="45"/>
        <end position="75"/>
    </location>
</feature>
<name>A0A0S7EQF9_9TELE</name>
<dbReference type="EMBL" id="GBYX01476619">
    <property type="protein sequence ID" value="JAO05058.1"/>
    <property type="molecule type" value="Transcribed_RNA"/>
</dbReference>
<sequence>MPSVSGSKCLKDAQTPRTDEGNLLYADKKCPVDGVVEIFPAAHKSSALRGDDCIDDEDKSHQTREENGAKEEKAEAQIKWIRPDLPSRCTWSRARRCQSPLTANHTH</sequence>
<reference evidence="2" key="1">
    <citation type="submission" date="2014-12" db="EMBL/GenBank/DDBJ databases">
        <title>Parallel Evolution in Life History Adaptation Evident in the Tissue-Specific Poeciliopsis prolifica transcriptome.</title>
        <authorList>
            <person name="Jue N.K."/>
            <person name="Foley R.J."/>
            <person name="Obergfell C."/>
            <person name="Reznick D.N."/>
            <person name="O'Neill R.J."/>
            <person name="O'Neill M.J."/>
        </authorList>
    </citation>
    <scope>NUCLEOTIDE SEQUENCE</scope>
</reference>
<evidence type="ECO:0000313" key="2">
    <source>
        <dbReference type="EMBL" id="JAO05058.1"/>
    </source>
</evidence>
<proteinExistence type="predicted"/>
<gene>
    <name evidence="2" type="primary">PPUP9484</name>
</gene>
<accession>A0A0S7EQF9</accession>
<feature type="region of interest" description="Disordered" evidence="1">
    <location>
        <begin position="1"/>
        <end position="22"/>
    </location>
</feature>